<dbReference type="Proteomes" id="UP000276295">
    <property type="component" value="Unassembled WGS sequence"/>
</dbReference>
<dbReference type="Gene3D" id="3.40.190.10">
    <property type="entry name" value="Periplasmic binding protein-like II"/>
    <property type="match status" value="2"/>
</dbReference>
<evidence type="ECO:0000259" key="5">
    <source>
        <dbReference type="PROSITE" id="PS50931"/>
    </source>
</evidence>
<evidence type="ECO:0000313" key="7">
    <source>
        <dbReference type="Proteomes" id="UP000276295"/>
    </source>
</evidence>
<dbReference type="InterPro" id="IPR036390">
    <property type="entry name" value="WH_DNA-bd_sf"/>
</dbReference>
<dbReference type="InterPro" id="IPR036388">
    <property type="entry name" value="WH-like_DNA-bd_sf"/>
</dbReference>
<dbReference type="Gene3D" id="1.10.10.10">
    <property type="entry name" value="Winged helix-like DNA-binding domain superfamily/Winged helix DNA-binding domain"/>
    <property type="match status" value="1"/>
</dbReference>
<evidence type="ECO:0000256" key="1">
    <source>
        <dbReference type="ARBA" id="ARBA00009437"/>
    </source>
</evidence>
<gene>
    <name evidence="6" type="ORF">D6029_13245</name>
</gene>
<dbReference type="SUPFAM" id="SSF53850">
    <property type="entry name" value="Periplasmic binding protein-like II"/>
    <property type="match status" value="1"/>
</dbReference>
<comment type="caution">
    <text evidence="6">The sequence shown here is derived from an EMBL/GenBank/DDBJ whole genome shotgun (WGS) entry which is preliminary data.</text>
</comment>
<dbReference type="GO" id="GO:0003700">
    <property type="term" value="F:DNA-binding transcription factor activity"/>
    <property type="evidence" value="ECO:0007669"/>
    <property type="project" value="InterPro"/>
</dbReference>
<organism evidence="6 7">
    <name type="scientific">Buttiauxella izardii</name>
    <dbReference type="NCBI Taxonomy" id="82991"/>
    <lineage>
        <taxon>Bacteria</taxon>
        <taxon>Pseudomonadati</taxon>
        <taxon>Pseudomonadota</taxon>
        <taxon>Gammaproteobacteria</taxon>
        <taxon>Enterobacterales</taxon>
        <taxon>Enterobacteriaceae</taxon>
        <taxon>Buttiauxella</taxon>
    </lineage>
</organism>
<dbReference type="Pfam" id="PF00126">
    <property type="entry name" value="HTH_1"/>
    <property type="match status" value="1"/>
</dbReference>
<evidence type="ECO:0000313" key="6">
    <source>
        <dbReference type="EMBL" id="RJT22222.1"/>
    </source>
</evidence>
<reference evidence="6 7" key="1">
    <citation type="submission" date="2018-09" db="EMBL/GenBank/DDBJ databases">
        <title>Draft genome sequence of Buttiauxella izardii CCUG 35510T.</title>
        <authorList>
            <person name="Salva-Serra F."/>
            <person name="Marathe N."/>
            <person name="Moore E."/>
            <person name="Stadler-Svensson L."/>
            <person name="Engstrom-Jakobsson H."/>
        </authorList>
    </citation>
    <scope>NUCLEOTIDE SEQUENCE [LARGE SCALE GENOMIC DNA]</scope>
    <source>
        <strain evidence="6 7">CCUG 35510</strain>
    </source>
</reference>
<keyword evidence="7" id="KW-1185">Reference proteome</keyword>
<dbReference type="AlphaFoldDB" id="A0A3A5JRZ6"/>
<dbReference type="RefSeq" id="WP_120065186.1">
    <property type="nucleotide sequence ID" value="NZ_QZWH01000027.1"/>
</dbReference>
<keyword evidence="2" id="KW-0805">Transcription regulation</keyword>
<feature type="domain" description="HTH lysR-type" evidence="5">
    <location>
        <begin position="6"/>
        <end position="63"/>
    </location>
</feature>
<dbReference type="EMBL" id="QZWH01000027">
    <property type="protein sequence ID" value="RJT22222.1"/>
    <property type="molecule type" value="Genomic_DNA"/>
</dbReference>
<sequence>MKHEKIELKSLKILNAVLETKSVTAAAEMLTMSPSSITYAINKLRDITTNPIFTRSKGGVVPTTLALDLNSRYVKAMSLINEGLDIGSTNTVSGFNKEIIISTYTFMEFWLSMSLLGNGTLKEEGISLKFAPHPLTDIERINKLRNREVDIDIGTELPRDSAITVYKLFGSNSQAMVSKNHPKIKTHMTQEDWHTFEHIRWTREDYGMTSMLGDAVTLNKVRNFRNVLVSSASSLNIIMLCAYSDNIMMIPRVFSEFLKSILPVNIVDIPFDADIYSEYYLHFHNQSLNDTHVNRVFGEINKLVGK</sequence>
<dbReference type="InterPro" id="IPR000847">
    <property type="entry name" value="LysR_HTH_N"/>
</dbReference>
<keyword evidence="3" id="KW-0238">DNA-binding</keyword>
<evidence type="ECO:0000256" key="2">
    <source>
        <dbReference type="ARBA" id="ARBA00023015"/>
    </source>
</evidence>
<proteinExistence type="inferred from homology"/>
<dbReference type="InterPro" id="IPR050389">
    <property type="entry name" value="LysR-type_TF"/>
</dbReference>
<dbReference type="PANTHER" id="PTHR30118">
    <property type="entry name" value="HTH-TYPE TRANSCRIPTIONAL REGULATOR LEUO-RELATED"/>
    <property type="match status" value="1"/>
</dbReference>
<dbReference type="OrthoDB" id="5897503at2"/>
<accession>A0A3A5JRZ6</accession>
<dbReference type="GO" id="GO:0003677">
    <property type="term" value="F:DNA binding"/>
    <property type="evidence" value="ECO:0007669"/>
    <property type="project" value="UniProtKB-KW"/>
</dbReference>
<evidence type="ECO:0000256" key="3">
    <source>
        <dbReference type="ARBA" id="ARBA00023125"/>
    </source>
</evidence>
<comment type="similarity">
    <text evidence="1">Belongs to the LysR transcriptional regulatory family.</text>
</comment>
<name>A0A3A5JRZ6_9ENTR</name>
<protein>
    <submittedName>
        <fullName evidence="6">LysR family transcriptional regulator</fullName>
    </submittedName>
</protein>
<dbReference type="PROSITE" id="PS50931">
    <property type="entry name" value="HTH_LYSR"/>
    <property type="match status" value="1"/>
</dbReference>
<dbReference type="PANTHER" id="PTHR30118:SF11">
    <property type="entry name" value="HTH-TYPE TRANSCRIPTIONAL REGULATOR YIDZ"/>
    <property type="match status" value="1"/>
</dbReference>
<keyword evidence="4" id="KW-0804">Transcription</keyword>
<dbReference type="SUPFAM" id="SSF46785">
    <property type="entry name" value="Winged helix' DNA-binding domain"/>
    <property type="match status" value="1"/>
</dbReference>
<evidence type="ECO:0000256" key="4">
    <source>
        <dbReference type="ARBA" id="ARBA00023163"/>
    </source>
</evidence>